<accession>A0ABN9VJE8</accession>
<feature type="transmembrane region" description="Helical" evidence="5">
    <location>
        <begin position="216"/>
        <end position="234"/>
    </location>
</feature>
<gene>
    <name evidence="6" type="ORF">PCOR1329_LOCUS58494</name>
</gene>
<sequence>MCGGAGTKRDRATPTDFVSSLVLLIIVVASSVVRHHAAQCRSSLVLNGGVGAIDGCNHPAVSWLGSSTLRTWMSDDATAYILSSSASLVPLALCLACVANYSGSLVRYEGWSARTVLKYDVMAFVTGALAGMVGIGGGLIFSPFFITMGMDPSTAVATSTTCVLFTSSSTTLQYLLTDRIIVSLTVVYGLVSMAASRAGTRCVHALQERHAARGSYVSLIVAAGVLVSAVLAAAKLAEGLLHPEALALAHL</sequence>
<dbReference type="PANTHER" id="PTHR14255:SF3">
    <property type="entry name" value="SULFITE EXPORTER TAUE_SAFE FAMILY PROTEIN 5-RELATED"/>
    <property type="match status" value="1"/>
</dbReference>
<evidence type="ECO:0000256" key="4">
    <source>
        <dbReference type="ARBA" id="ARBA00023136"/>
    </source>
</evidence>
<feature type="transmembrane region" description="Helical" evidence="5">
    <location>
        <begin position="79"/>
        <end position="101"/>
    </location>
</feature>
<protein>
    <recommendedName>
        <fullName evidence="8">Sulfite exporter TauE/SafE family protein</fullName>
    </recommendedName>
</protein>
<evidence type="ECO:0000256" key="2">
    <source>
        <dbReference type="ARBA" id="ARBA00022692"/>
    </source>
</evidence>
<dbReference type="Pfam" id="PF01925">
    <property type="entry name" value="TauE"/>
    <property type="match status" value="1"/>
</dbReference>
<keyword evidence="7" id="KW-1185">Reference proteome</keyword>
<feature type="transmembrane region" description="Helical" evidence="5">
    <location>
        <begin position="121"/>
        <end position="146"/>
    </location>
</feature>
<keyword evidence="2 5" id="KW-0812">Transmembrane</keyword>
<feature type="transmembrane region" description="Helical" evidence="5">
    <location>
        <begin position="17"/>
        <end position="37"/>
    </location>
</feature>
<comment type="caution">
    <text evidence="6">The sequence shown here is derived from an EMBL/GenBank/DDBJ whole genome shotgun (WGS) entry which is preliminary data.</text>
</comment>
<keyword evidence="3 5" id="KW-1133">Transmembrane helix</keyword>
<proteinExistence type="predicted"/>
<feature type="transmembrane region" description="Helical" evidence="5">
    <location>
        <begin position="174"/>
        <end position="195"/>
    </location>
</feature>
<organism evidence="6 7">
    <name type="scientific">Prorocentrum cordatum</name>
    <dbReference type="NCBI Taxonomy" id="2364126"/>
    <lineage>
        <taxon>Eukaryota</taxon>
        <taxon>Sar</taxon>
        <taxon>Alveolata</taxon>
        <taxon>Dinophyceae</taxon>
        <taxon>Prorocentrales</taxon>
        <taxon>Prorocentraceae</taxon>
        <taxon>Prorocentrum</taxon>
    </lineage>
</organism>
<evidence type="ECO:0000256" key="1">
    <source>
        <dbReference type="ARBA" id="ARBA00004141"/>
    </source>
</evidence>
<dbReference type="InterPro" id="IPR002781">
    <property type="entry name" value="TM_pro_TauE-like"/>
</dbReference>
<evidence type="ECO:0000256" key="3">
    <source>
        <dbReference type="ARBA" id="ARBA00022989"/>
    </source>
</evidence>
<dbReference type="Proteomes" id="UP001189429">
    <property type="component" value="Unassembled WGS sequence"/>
</dbReference>
<evidence type="ECO:0000313" key="7">
    <source>
        <dbReference type="Proteomes" id="UP001189429"/>
    </source>
</evidence>
<dbReference type="PANTHER" id="PTHR14255">
    <property type="entry name" value="CEREBLON"/>
    <property type="match status" value="1"/>
</dbReference>
<keyword evidence="4 5" id="KW-0472">Membrane</keyword>
<evidence type="ECO:0000313" key="6">
    <source>
        <dbReference type="EMBL" id="CAK0873234.1"/>
    </source>
</evidence>
<comment type="subcellular location">
    <subcellularLocation>
        <location evidence="1">Membrane</location>
        <topology evidence="1">Multi-pass membrane protein</topology>
    </subcellularLocation>
</comment>
<evidence type="ECO:0008006" key="8">
    <source>
        <dbReference type="Google" id="ProtNLM"/>
    </source>
</evidence>
<dbReference type="EMBL" id="CAUYUJ010017256">
    <property type="protein sequence ID" value="CAK0873234.1"/>
    <property type="molecule type" value="Genomic_DNA"/>
</dbReference>
<evidence type="ECO:0000256" key="5">
    <source>
        <dbReference type="SAM" id="Phobius"/>
    </source>
</evidence>
<name>A0ABN9VJE8_9DINO</name>
<reference evidence="6" key="1">
    <citation type="submission" date="2023-10" db="EMBL/GenBank/DDBJ databases">
        <authorList>
            <person name="Chen Y."/>
            <person name="Shah S."/>
            <person name="Dougan E. K."/>
            <person name="Thang M."/>
            <person name="Chan C."/>
        </authorList>
    </citation>
    <scope>NUCLEOTIDE SEQUENCE [LARGE SCALE GENOMIC DNA]</scope>
</reference>